<dbReference type="PANTHER" id="PTHR34982:SF1">
    <property type="entry name" value="FLAGELLAR ASSEMBLY PROTEIN FLIH"/>
    <property type="match status" value="1"/>
</dbReference>
<proteinExistence type="inferred from homology"/>
<dbReference type="EMBL" id="UOFI01000186">
    <property type="protein sequence ID" value="VAW70038.1"/>
    <property type="molecule type" value="Genomic_DNA"/>
</dbReference>
<keyword evidence="4" id="KW-1005">Bacterial flagellum biogenesis</keyword>
<accession>A0A3B0XP18</accession>
<protein>
    <recommendedName>
        <fullName evidence="7">Flagellar assembly protein FliH/Type III secretion system HrpE domain-containing protein</fullName>
    </recommendedName>
</protein>
<evidence type="ECO:0000313" key="8">
    <source>
        <dbReference type="EMBL" id="VAW70038.1"/>
    </source>
</evidence>
<comment type="function">
    <text evidence="1">Needed for flagellar regrowth and assembly.</text>
</comment>
<keyword evidence="5" id="KW-0653">Protein transport</keyword>
<evidence type="ECO:0000259" key="7">
    <source>
        <dbReference type="Pfam" id="PF02108"/>
    </source>
</evidence>
<sequence>MTKKFSVPDSDIQHYIMPELTGNIVGMKDEAIRPQTVEEIEAIQKQAYEEARQSGYADGLKQGLAEMQAKAEKLQGVFNFLQHPLKEMDREVEQQLTELSIVLAKQLLQKECKIDEQHILALIHNSLDYLPVKSRGIRVRLNPRDIELLDQSGIDISEQSWACEADKSVTAGGCIIESETSHIDATVEARVQQLIDQLNQHQSGEENDAAE</sequence>
<dbReference type="InterPro" id="IPR051472">
    <property type="entry name" value="T3SS_Stator/FliH"/>
</dbReference>
<dbReference type="PANTHER" id="PTHR34982">
    <property type="entry name" value="YOP PROTEINS TRANSLOCATION PROTEIN L"/>
    <property type="match status" value="1"/>
</dbReference>
<keyword evidence="6" id="KW-1006">Bacterial flagellum protein export</keyword>
<dbReference type="SUPFAM" id="SSF160527">
    <property type="entry name" value="V-type ATPase subunit E-like"/>
    <property type="match status" value="1"/>
</dbReference>
<dbReference type="GO" id="GO:0044781">
    <property type="term" value="P:bacterial-type flagellum organization"/>
    <property type="evidence" value="ECO:0007669"/>
    <property type="project" value="UniProtKB-KW"/>
</dbReference>
<evidence type="ECO:0000256" key="1">
    <source>
        <dbReference type="ARBA" id="ARBA00003041"/>
    </source>
</evidence>
<gene>
    <name evidence="8" type="ORF">MNBD_GAMMA09-664</name>
</gene>
<evidence type="ECO:0000256" key="3">
    <source>
        <dbReference type="ARBA" id="ARBA00022448"/>
    </source>
</evidence>
<organism evidence="8">
    <name type="scientific">hydrothermal vent metagenome</name>
    <dbReference type="NCBI Taxonomy" id="652676"/>
    <lineage>
        <taxon>unclassified sequences</taxon>
        <taxon>metagenomes</taxon>
        <taxon>ecological metagenomes</taxon>
    </lineage>
</organism>
<dbReference type="InterPro" id="IPR018035">
    <property type="entry name" value="Flagellar_FliH/T3SS_HrpE"/>
</dbReference>
<reference evidence="8" key="1">
    <citation type="submission" date="2018-06" db="EMBL/GenBank/DDBJ databases">
        <authorList>
            <person name="Zhirakovskaya E."/>
        </authorList>
    </citation>
    <scope>NUCLEOTIDE SEQUENCE</scope>
</reference>
<evidence type="ECO:0000256" key="4">
    <source>
        <dbReference type="ARBA" id="ARBA00022795"/>
    </source>
</evidence>
<dbReference type="GO" id="GO:0015031">
    <property type="term" value="P:protein transport"/>
    <property type="evidence" value="ECO:0007669"/>
    <property type="project" value="UniProtKB-KW"/>
</dbReference>
<keyword evidence="3" id="KW-0813">Transport</keyword>
<feature type="domain" description="Flagellar assembly protein FliH/Type III secretion system HrpE" evidence="7">
    <location>
        <begin position="69"/>
        <end position="194"/>
    </location>
</feature>
<name>A0A3B0XP18_9ZZZZ</name>
<evidence type="ECO:0000256" key="5">
    <source>
        <dbReference type="ARBA" id="ARBA00022927"/>
    </source>
</evidence>
<evidence type="ECO:0000256" key="6">
    <source>
        <dbReference type="ARBA" id="ARBA00023225"/>
    </source>
</evidence>
<dbReference type="AlphaFoldDB" id="A0A3B0XP18"/>
<comment type="similarity">
    <text evidence="2">Belongs to the FliH family.</text>
</comment>
<dbReference type="Pfam" id="PF02108">
    <property type="entry name" value="FliH"/>
    <property type="match status" value="1"/>
</dbReference>
<evidence type="ECO:0000256" key="2">
    <source>
        <dbReference type="ARBA" id="ARBA00006602"/>
    </source>
</evidence>
<dbReference type="GO" id="GO:0005829">
    <property type="term" value="C:cytosol"/>
    <property type="evidence" value="ECO:0007669"/>
    <property type="project" value="TreeGrafter"/>
</dbReference>